<evidence type="ECO:0000256" key="15">
    <source>
        <dbReference type="RuleBase" id="RU000591"/>
    </source>
</evidence>
<evidence type="ECO:0000256" key="1">
    <source>
        <dbReference type="ARBA" id="ARBA00004496"/>
    </source>
</evidence>
<keyword evidence="6 10" id="KW-0720">Serine protease</keyword>
<dbReference type="InterPro" id="IPR008268">
    <property type="entry name" value="Peptidase_S16_AS"/>
</dbReference>
<proteinExistence type="evidence at transcript level"/>
<dbReference type="InterPro" id="IPR027543">
    <property type="entry name" value="Lon_bac"/>
</dbReference>
<evidence type="ECO:0000256" key="14">
    <source>
        <dbReference type="PROSITE-ProRule" id="PRU01122"/>
    </source>
</evidence>
<dbReference type="GO" id="GO:0043565">
    <property type="term" value="F:sequence-specific DNA binding"/>
    <property type="evidence" value="ECO:0007669"/>
    <property type="project" value="UniProtKB-UniRule"/>
</dbReference>
<dbReference type="GO" id="GO:0005737">
    <property type="term" value="C:cytoplasm"/>
    <property type="evidence" value="ECO:0007669"/>
    <property type="project" value="UniProtKB-SubCell"/>
</dbReference>
<dbReference type="PROSITE" id="PS01046">
    <property type="entry name" value="LON_SER"/>
    <property type="match status" value="1"/>
</dbReference>
<dbReference type="SUPFAM" id="SSF54211">
    <property type="entry name" value="Ribosomal protein S5 domain 2-like"/>
    <property type="match status" value="1"/>
</dbReference>
<feature type="compositionally biased region" description="Basic and acidic residues" evidence="16">
    <location>
        <begin position="821"/>
        <end position="836"/>
    </location>
</feature>
<dbReference type="SUPFAM" id="SSF88697">
    <property type="entry name" value="PUA domain-like"/>
    <property type="match status" value="1"/>
</dbReference>
<evidence type="ECO:0000256" key="9">
    <source>
        <dbReference type="ARBA" id="ARBA00050665"/>
    </source>
</evidence>
<evidence type="ECO:0000256" key="11">
    <source>
        <dbReference type="PIRNR" id="PIRNR001174"/>
    </source>
</evidence>
<evidence type="ECO:0000256" key="6">
    <source>
        <dbReference type="ARBA" id="ARBA00022825"/>
    </source>
</evidence>
<dbReference type="PIRSF" id="PIRSF001174">
    <property type="entry name" value="Lon_proteas"/>
    <property type="match status" value="1"/>
</dbReference>
<dbReference type="STRING" id="578942.SAMN05216289_10198"/>
<dbReference type="FunFam" id="3.30.230.10:FF:000010">
    <property type="entry name" value="Lon protease"/>
    <property type="match status" value="1"/>
</dbReference>
<dbReference type="FunFam" id="3.40.50.300:FF:000021">
    <property type="entry name" value="Lon protease homolog"/>
    <property type="match status" value="1"/>
</dbReference>
<dbReference type="InterPro" id="IPR008269">
    <property type="entry name" value="Lon_proteolytic"/>
</dbReference>
<dbReference type="GO" id="GO:0034605">
    <property type="term" value="P:cellular response to heat"/>
    <property type="evidence" value="ECO:0007669"/>
    <property type="project" value="UniProtKB-UniRule"/>
</dbReference>
<dbReference type="SMART" id="SM00464">
    <property type="entry name" value="LON"/>
    <property type="match status" value="1"/>
</dbReference>
<dbReference type="InterPro" id="IPR003593">
    <property type="entry name" value="AAA+_ATPase"/>
</dbReference>
<dbReference type="Gene3D" id="3.30.230.10">
    <property type="match status" value="1"/>
</dbReference>
<dbReference type="InterPro" id="IPR020568">
    <property type="entry name" value="Ribosomal_Su5_D2-typ_SF"/>
</dbReference>
<dbReference type="InterPro" id="IPR027417">
    <property type="entry name" value="P-loop_NTPase"/>
</dbReference>
<feature type="domain" description="Lon N-terminal" evidence="18">
    <location>
        <begin position="18"/>
        <end position="212"/>
    </location>
</feature>
<evidence type="ECO:0000256" key="7">
    <source>
        <dbReference type="ARBA" id="ARBA00022840"/>
    </source>
</evidence>
<dbReference type="SUPFAM" id="SSF52540">
    <property type="entry name" value="P-loop containing nucleoside triphosphate hydrolases"/>
    <property type="match status" value="1"/>
</dbReference>
<dbReference type="InterPro" id="IPR046336">
    <property type="entry name" value="Lon_prtase_N_sf"/>
</dbReference>
<feature type="binding site" evidence="10 13">
    <location>
        <begin position="364"/>
        <end position="371"/>
    </location>
    <ligand>
        <name>ATP</name>
        <dbReference type="ChEBI" id="CHEBI:30616"/>
    </ligand>
</feature>
<evidence type="ECO:0000256" key="13">
    <source>
        <dbReference type="PIRSR" id="PIRSR001174-2"/>
    </source>
</evidence>
<comment type="similarity">
    <text evidence="10 11 14 15">Belongs to the peptidase S16 family.</text>
</comment>
<keyword evidence="5 10" id="KW-0378">Hydrolase</keyword>
<comment type="induction">
    <text evidence="10">By heat shock.</text>
</comment>
<gene>
    <name evidence="10" type="primary">lon</name>
    <name evidence="19" type="ORF">SAMN05216289_10198</name>
</gene>
<dbReference type="Proteomes" id="UP000198575">
    <property type="component" value="Unassembled WGS sequence"/>
</dbReference>
<dbReference type="InterPro" id="IPR014721">
    <property type="entry name" value="Ribsml_uS5_D2-typ_fold_subgr"/>
</dbReference>
<sequence>MDKTSKTPPSETDDVIELPILPLRDVVVYPHMVIPLFVGREKSVSALDAAMEADKQILLVAQRSPDVDEPEAGDLYSIGTIASVLQLLKLPDGTIKVLVEGTSRAEITGFSERNSLLTARVRALDPVNTRNDREIEVISRSLVSLFEQLVKLSRKIPPELMATLAGLEDPSRLADTIAAHLSVRLQDKQQVLETPDVADRLERLIALVDGEIDVQQIEKRIRGRVKSQMEKSQREYYLNEQMKAIQKELGDSEDAPSELEELARKIEAAGMPKATLAKARAELGKLKQMSPMSAEATVVRNYIDWLVGAPWKKKTKVRRDLRMAQEVLDADHFGLEKVKDRILEYLAVQQRVHKMKGPILCLVGPPGVGKTSLGQSIAKATNRKFVRMSLGGVRDEAEIRGHRRTYIGSMPGRIIQNMSKAGTRNPLFVLDEIDKMSMDFRGDPASALLEVLDPEQNNAFSDHYLEVDFDLSEVMWIATANSLNIPGPLLDRMEVIRIPGYTEDEKVNIAQRYLVPKQLKANGLKAAELSIAESAIRGVIRYYTRESGVRNLEREISKICRKVVKELSLATAPKAGKAAKAVSKKATAKPSPARKRSAISVSEENLDDYLGVQKFSFGRAELQNEVGLVTGLAWTEVGGDLLSIEATTVPGKGKLQHTGQLGDVMQESIQAALSVVRARVDRLGVDPEFYQKLDVHIHVPEGATPKDGPSAGVAMCTALVSALTRIPVRSDVAMTGEITLRGRVLPIGGLKEKLLAAHRGGVGTVIIPEENRKDLADIPANVTESLQIRPVKWIDEVLDIALEHPLTPGSRPDQAVTATVETKHKGAVEDAPVRPH</sequence>
<protein>
    <recommendedName>
        <fullName evidence="10 11">Lon protease</fullName>
        <ecNumber evidence="10 11">3.4.21.53</ecNumber>
    </recommendedName>
    <alternativeName>
        <fullName evidence="10">ATP-dependent protease La</fullName>
    </alternativeName>
</protein>
<feature type="domain" description="Lon proteolytic" evidence="17">
    <location>
        <begin position="623"/>
        <end position="804"/>
    </location>
</feature>
<accession>A0A1I4V424</accession>
<dbReference type="Gene3D" id="1.20.58.1480">
    <property type="match status" value="1"/>
</dbReference>
<dbReference type="GO" id="GO:0006515">
    <property type="term" value="P:protein quality control for misfolded or incompletely synthesized proteins"/>
    <property type="evidence" value="ECO:0007669"/>
    <property type="project" value="UniProtKB-UniRule"/>
</dbReference>
<dbReference type="Gene3D" id="2.30.130.40">
    <property type="entry name" value="LON domain-like"/>
    <property type="match status" value="1"/>
</dbReference>
<dbReference type="PANTHER" id="PTHR10046">
    <property type="entry name" value="ATP DEPENDENT LON PROTEASE FAMILY MEMBER"/>
    <property type="match status" value="1"/>
</dbReference>
<comment type="function">
    <text evidence="10">ATP-dependent serine protease that mediates the selective degradation of mutant and abnormal proteins as well as certain short-lived regulatory proteins. Required for cellular homeostasis and for survival from DNA damage and developmental changes induced by stress. Degrades polypeptides processively to yield small peptide fragments that are 5 to 10 amino acids long. Binds to DNA in a double-stranded, site-specific manner.</text>
</comment>
<dbReference type="HAMAP" id="MF_01973">
    <property type="entry name" value="lon_bact"/>
    <property type="match status" value="1"/>
</dbReference>
<dbReference type="GO" id="GO:0004252">
    <property type="term" value="F:serine-type endopeptidase activity"/>
    <property type="evidence" value="ECO:0007669"/>
    <property type="project" value="UniProtKB-UniRule"/>
</dbReference>
<reference evidence="19 20" key="1">
    <citation type="submission" date="2016-10" db="EMBL/GenBank/DDBJ databases">
        <authorList>
            <person name="de Groot N.N."/>
        </authorList>
    </citation>
    <scope>NUCLEOTIDE SEQUENCE [LARGE SCALE GENOMIC DNA]</scope>
    <source>
        <strain evidence="19 20">CGMCC 1.7659</strain>
    </source>
</reference>
<dbReference type="CDD" id="cd19500">
    <property type="entry name" value="RecA-like_Lon"/>
    <property type="match status" value="1"/>
</dbReference>
<comment type="subunit">
    <text evidence="10 11">Homohexamer. Organized in a ring with a central cavity.</text>
</comment>
<evidence type="ECO:0000256" key="12">
    <source>
        <dbReference type="PIRSR" id="PIRSR001174-1"/>
    </source>
</evidence>
<keyword evidence="20" id="KW-1185">Reference proteome</keyword>
<dbReference type="InterPro" id="IPR027065">
    <property type="entry name" value="Lon_Prtase"/>
</dbReference>
<organism evidence="19 20">
    <name type="scientific">Dokdonella immobilis</name>
    <dbReference type="NCBI Taxonomy" id="578942"/>
    <lineage>
        <taxon>Bacteria</taxon>
        <taxon>Pseudomonadati</taxon>
        <taxon>Pseudomonadota</taxon>
        <taxon>Gammaproteobacteria</taxon>
        <taxon>Lysobacterales</taxon>
        <taxon>Rhodanobacteraceae</taxon>
        <taxon>Dokdonella</taxon>
    </lineage>
</organism>
<dbReference type="PROSITE" id="PS51787">
    <property type="entry name" value="LON_N"/>
    <property type="match status" value="1"/>
</dbReference>
<dbReference type="InterPro" id="IPR003959">
    <property type="entry name" value="ATPase_AAA_core"/>
</dbReference>
<evidence type="ECO:0000256" key="4">
    <source>
        <dbReference type="ARBA" id="ARBA00022741"/>
    </source>
</evidence>
<dbReference type="PRINTS" id="PR00830">
    <property type="entry name" value="ENDOLAPTASE"/>
</dbReference>
<evidence type="ECO:0000313" key="20">
    <source>
        <dbReference type="Proteomes" id="UP000198575"/>
    </source>
</evidence>
<dbReference type="OrthoDB" id="9803599at2"/>
<dbReference type="AlphaFoldDB" id="A0A1I4V424"/>
<dbReference type="PROSITE" id="PS51786">
    <property type="entry name" value="LON_PROTEOLYTIC"/>
    <property type="match status" value="1"/>
</dbReference>
<dbReference type="Gene3D" id="3.40.50.300">
    <property type="entry name" value="P-loop containing nucleotide triphosphate hydrolases"/>
    <property type="match status" value="1"/>
</dbReference>
<dbReference type="FunFam" id="1.20.5.5270:FF:000002">
    <property type="entry name" value="Lon protease homolog"/>
    <property type="match status" value="1"/>
</dbReference>
<evidence type="ECO:0000259" key="18">
    <source>
        <dbReference type="PROSITE" id="PS51787"/>
    </source>
</evidence>
<feature type="active site" evidence="10 12">
    <location>
        <position position="710"/>
    </location>
</feature>
<keyword evidence="2 10" id="KW-0963">Cytoplasm</keyword>
<dbReference type="Gene3D" id="1.20.5.5270">
    <property type="match status" value="1"/>
</dbReference>
<keyword evidence="4 10" id="KW-0547">Nucleotide-binding</keyword>
<dbReference type="GO" id="GO:0004176">
    <property type="term" value="F:ATP-dependent peptidase activity"/>
    <property type="evidence" value="ECO:0007669"/>
    <property type="project" value="UniProtKB-UniRule"/>
</dbReference>
<dbReference type="NCBIfam" id="NF008053">
    <property type="entry name" value="PRK10787.1"/>
    <property type="match status" value="1"/>
</dbReference>
<evidence type="ECO:0000256" key="16">
    <source>
        <dbReference type="SAM" id="MobiDB-lite"/>
    </source>
</evidence>
<evidence type="ECO:0000313" key="19">
    <source>
        <dbReference type="EMBL" id="SFM95918.1"/>
    </source>
</evidence>
<dbReference type="GO" id="GO:0005524">
    <property type="term" value="F:ATP binding"/>
    <property type="evidence" value="ECO:0007669"/>
    <property type="project" value="UniProtKB-UniRule"/>
</dbReference>
<dbReference type="FunFam" id="2.30.130.40:FF:000001">
    <property type="entry name" value="Lon protease"/>
    <property type="match status" value="1"/>
</dbReference>
<keyword evidence="7 10" id="KW-0067">ATP-binding</keyword>
<dbReference type="NCBIfam" id="TIGR00763">
    <property type="entry name" value="lon"/>
    <property type="match status" value="1"/>
</dbReference>
<evidence type="ECO:0000256" key="10">
    <source>
        <dbReference type="HAMAP-Rule" id="MF_01973"/>
    </source>
</evidence>
<keyword evidence="8 10" id="KW-0346">Stress response</keyword>
<dbReference type="Pfam" id="PF00004">
    <property type="entry name" value="AAA"/>
    <property type="match status" value="1"/>
</dbReference>
<dbReference type="EMBL" id="FOVF01000001">
    <property type="protein sequence ID" value="SFM95918.1"/>
    <property type="molecule type" value="Genomic_DNA"/>
</dbReference>
<dbReference type="Pfam" id="PF22667">
    <property type="entry name" value="Lon_lid"/>
    <property type="match status" value="1"/>
</dbReference>
<dbReference type="InterPro" id="IPR015947">
    <property type="entry name" value="PUA-like_sf"/>
</dbReference>
<keyword evidence="3 10" id="KW-0645">Protease</keyword>
<evidence type="ECO:0000256" key="8">
    <source>
        <dbReference type="ARBA" id="ARBA00023016"/>
    </source>
</evidence>
<dbReference type="RefSeq" id="WP_092403927.1">
    <property type="nucleotide sequence ID" value="NZ_FOVF01000001.1"/>
</dbReference>
<dbReference type="Pfam" id="PF02190">
    <property type="entry name" value="LON_substr_bdg"/>
    <property type="match status" value="1"/>
</dbReference>
<dbReference type="Gene3D" id="1.10.8.60">
    <property type="match status" value="1"/>
</dbReference>
<dbReference type="Pfam" id="PF05362">
    <property type="entry name" value="Lon_C"/>
    <property type="match status" value="1"/>
</dbReference>
<evidence type="ECO:0000256" key="3">
    <source>
        <dbReference type="ARBA" id="ARBA00022670"/>
    </source>
</evidence>
<dbReference type="EC" id="3.4.21.53" evidence="10 11"/>
<dbReference type="InterPro" id="IPR004815">
    <property type="entry name" value="Lon_bac/euk-typ"/>
</dbReference>
<evidence type="ECO:0000256" key="2">
    <source>
        <dbReference type="ARBA" id="ARBA00022490"/>
    </source>
</evidence>
<comment type="catalytic activity">
    <reaction evidence="9 10 11 14">
        <text>Hydrolysis of proteins in presence of ATP.</text>
        <dbReference type="EC" id="3.4.21.53"/>
    </reaction>
</comment>
<evidence type="ECO:0000259" key="17">
    <source>
        <dbReference type="PROSITE" id="PS51786"/>
    </source>
</evidence>
<dbReference type="GO" id="GO:0016887">
    <property type="term" value="F:ATP hydrolysis activity"/>
    <property type="evidence" value="ECO:0007669"/>
    <property type="project" value="UniProtKB-UniRule"/>
</dbReference>
<evidence type="ECO:0000256" key="5">
    <source>
        <dbReference type="ARBA" id="ARBA00022801"/>
    </source>
</evidence>
<feature type="region of interest" description="Disordered" evidence="16">
    <location>
        <begin position="805"/>
        <end position="836"/>
    </location>
</feature>
<comment type="subcellular location">
    <subcellularLocation>
        <location evidence="1 10 11">Cytoplasm</location>
    </subcellularLocation>
</comment>
<feature type="active site" evidence="10 12">
    <location>
        <position position="753"/>
    </location>
</feature>
<dbReference type="InterPro" id="IPR003111">
    <property type="entry name" value="Lon_prtase_N"/>
</dbReference>
<dbReference type="SMART" id="SM00382">
    <property type="entry name" value="AAA"/>
    <property type="match status" value="1"/>
</dbReference>
<dbReference type="InterPro" id="IPR054594">
    <property type="entry name" value="Lon_lid"/>
</dbReference>
<name>A0A1I4V424_9GAMM</name>